<evidence type="ECO:0000313" key="3">
    <source>
        <dbReference type="Proteomes" id="UP001597521"/>
    </source>
</evidence>
<evidence type="ECO:0000313" key="2">
    <source>
        <dbReference type="EMBL" id="MFD2647449.1"/>
    </source>
</evidence>
<dbReference type="Pfam" id="PF09860">
    <property type="entry name" value="DUF2087"/>
    <property type="match status" value="1"/>
</dbReference>
<organism evidence="2 3">
    <name type="scientific">Devosia albogilva</name>
    <dbReference type="NCBI Taxonomy" id="429726"/>
    <lineage>
        <taxon>Bacteria</taxon>
        <taxon>Pseudomonadati</taxon>
        <taxon>Pseudomonadota</taxon>
        <taxon>Alphaproteobacteria</taxon>
        <taxon>Hyphomicrobiales</taxon>
        <taxon>Devosiaceae</taxon>
        <taxon>Devosia</taxon>
    </lineage>
</organism>
<sequence length="182" mass="20115">MSKLHIPYAVADLSGLAKSLRAQLAALDHAPTHAEMLNILARGAGYANFQHLRADAEAAGRLSATPPDDPVDHTRLEKVLRHFDAEGRMIRWPGRTNHQDLCVWAIWAAIPAETRLSEAEINGVIINAHTFGDHAILRRLMVDMGLIVRTPDGRTYRRVEKKPEPDAAALIAAVSQRRSVQL</sequence>
<evidence type="ECO:0000259" key="1">
    <source>
        <dbReference type="Pfam" id="PF09860"/>
    </source>
</evidence>
<proteinExistence type="predicted"/>
<comment type="caution">
    <text evidence="2">The sequence shown here is derived from an EMBL/GenBank/DDBJ whole genome shotgun (WGS) entry which is preliminary data.</text>
</comment>
<reference evidence="3" key="1">
    <citation type="journal article" date="2019" name="Int. J. Syst. Evol. Microbiol.">
        <title>The Global Catalogue of Microorganisms (GCM) 10K type strain sequencing project: providing services to taxonomists for standard genome sequencing and annotation.</title>
        <authorList>
            <consortium name="The Broad Institute Genomics Platform"/>
            <consortium name="The Broad Institute Genome Sequencing Center for Infectious Disease"/>
            <person name="Wu L."/>
            <person name="Ma J."/>
        </authorList>
    </citation>
    <scope>NUCLEOTIDE SEQUENCE [LARGE SCALE GENOMIC DNA]</scope>
    <source>
        <strain evidence="3">CCM 7427</strain>
    </source>
</reference>
<feature type="domain" description="DUF2087" evidence="1">
    <location>
        <begin position="88"/>
        <end position="158"/>
    </location>
</feature>
<dbReference type="RefSeq" id="WP_386832474.1">
    <property type="nucleotide sequence ID" value="NZ_JBHUNP010000001.1"/>
</dbReference>
<gene>
    <name evidence="2" type="ORF">ACFSX5_06510</name>
</gene>
<dbReference type="EMBL" id="JBHUNP010000001">
    <property type="protein sequence ID" value="MFD2647449.1"/>
    <property type="molecule type" value="Genomic_DNA"/>
</dbReference>
<protein>
    <submittedName>
        <fullName evidence="2">DUF2087 domain-containing protein</fullName>
    </submittedName>
</protein>
<dbReference type="Proteomes" id="UP001597521">
    <property type="component" value="Unassembled WGS sequence"/>
</dbReference>
<name>A0ABW5QIL0_9HYPH</name>
<dbReference type="InterPro" id="IPR018656">
    <property type="entry name" value="DUF2087"/>
</dbReference>
<accession>A0ABW5QIL0</accession>
<keyword evidence="3" id="KW-1185">Reference proteome</keyword>